<gene>
    <name evidence="1" type="ORF">RND81_05G013100</name>
</gene>
<protein>
    <recommendedName>
        <fullName evidence="3">Secreted protein</fullName>
    </recommendedName>
</protein>
<evidence type="ECO:0000313" key="2">
    <source>
        <dbReference type="Proteomes" id="UP001443914"/>
    </source>
</evidence>
<dbReference type="EMBL" id="JBDFQZ010000005">
    <property type="protein sequence ID" value="KAK9723621.1"/>
    <property type="molecule type" value="Genomic_DNA"/>
</dbReference>
<name>A0AAW1KWJ2_SAPOF</name>
<sequence>MAFRPAPLKVKLEKTLAVFFFFSYLVCMLRTDLKPRFTLNYCQLPIFTHKELCSDVCRVSCERPFFFSFVKRVWNLQSMSGSCKSLVVYVLYDSWQNLEVYVFHQFI</sequence>
<reference evidence="1" key="1">
    <citation type="submission" date="2024-03" db="EMBL/GenBank/DDBJ databases">
        <title>WGS assembly of Saponaria officinalis var. Norfolk2.</title>
        <authorList>
            <person name="Jenkins J."/>
            <person name="Shu S."/>
            <person name="Grimwood J."/>
            <person name="Barry K."/>
            <person name="Goodstein D."/>
            <person name="Schmutz J."/>
            <person name="Leebens-Mack J."/>
            <person name="Osbourn A."/>
        </authorList>
    </citation>
    <scope>NUCLEOTIDE SEQUENCE [LARGE SCALE GENOMIC DNA]</scope>
    <source>
        <strain evidence="1">JIC</strain>
    </source>
</reference>
<accession>A0AAW1KWJ2</accession>
<evidence type="ECO:0008006" key="3">
    <source>
        <dbReference type="Google" id="ProtNLM"/>
    </source>
</evidence>
<organism evidence="1 2">
    <name type="scientific">Saponaria officinalis</name>
    <name type="common">Common soapwort</name>
    <name type="synonym">Lychnis saponaria</name>
    <dbReference type="NCBI Taxonomy" id="3572"/>
    <lineage>
        <taxon>Eukaryota</taxon>
        <taxon>Viridiplantae</taxon>
        <taxon>Streptophyta</taxon>
        <taxon>Embryophyta</taxon>
        <taxon>Tracheophyta</taxon>
        <taxon>Spermatophyta</taxon>
        <taxon>Magnoliopsida</taxon>
        <taxon>eudicotyledons</taxon>
        <taxon>Gunneridae</taxon>
        <taxon>Pentapetalae</taxon>
        <taxon>Caryophyllales</taxon>
        <taxon>Caryophyllaceae</taxon>
        <taxon>Caryophylleae</taxon>
        <taxon>Saponaria</taxon>
    </lineage>
</organism>
<dbReference type="Proteomes" id="UP001443914">
    <property type="component" value="Unassembled WGS sequence"/>
</dbReference>
<evidence type="ECO:0000313" key="1">
    <source>
        <dbReference type="EMBL" id="KAK9723621.1"/>
    </source>
</evidence>
<proteinExistence type="predicted"/>
<dbReference type="AlphaFoldDB" id="A0AAW1KWJ2"/>
<comment type="caution">
    <text evidence="1">The sequence shown here is derived from an EMBL/GenBank/DDBJ whole genome shotgun (WGS) entry which is preliminary data.</text>
</comment>
<keyword evidence="2" id="KW-1185">Reference proteome</keyword>